<feature type="domain" description="Calcineurin-like phosphoesterase" evidence="3">
    <location>
        <begin position="101"/>
        <end position="387"/>
    </location>
</feature>
<dbReference type="SUPFAM" id="SSF56300">
    <property type="entry name" value="Metallo-dependent phosphatases"/>
    <property type="match status" value="1"/>
</dbReference>
<dbReference type="AlphaFoldDB" id="B5YN84"/>
<protein>
    <recommendedName>
        <fullName evidence="3">Calcineurin-like phosphoesterase domain-containing protein</fullName>
    </recommendedName>
</protein>
<accession>B5YN84</accession>
<name>B5YN84_THAPS</name>
<gene>
    <name evidence="4" type="ORF">THAPS_7056</name>
</gene>
<evidence type="ECO:0000313" key="5">
    <source>
        <dbReference type="Proteomes" id="UP000001449"/>
    </source>
</evidence>
<dbReference type="OMA" id="HTWREES"/>
<evidence type="ECO:0000259" key="3">
    <source>
        <dbReference type="Pfam" id="PF00149"/>
    </source>
</evidence>
<feature type="region of interest" description="Disordered" evidence="1">
    <location>
        <begin position="487"/>
        <end position="508"/>
    </location>
</feature>
<dbReference type="Gene3D" id="3.60.21.10">
    <property type="match status" value="1"/>
</dbReference>
<keyword evidence="2" id="KW-0472">Membrane</keyword>
<proteinExistence type="predicted"/>
<dbReference type="Proteomes" id="UP000001449">
    <property type="component" value="Chromosome 7"/>
</dbReference>
<dbReference type="GO" id="GO:0016787">
    <property type="term" value="F:hydrolase activity"/>
    <property type="evidence" value="ECO:0007669"/>
    <property type="project" value="InterPro"/>
</dbReference>
<keyword evidence="5" id="KW-1185">Reference proteome</keyword>
<evidence type="ECO:0000256" key="2">
    <source>
        <dbReference type="SAM" id="Phobius"/>
    </source>
</evidence>
<reference evidence="4 5" key="2">
    <citation type="journal article" date="2008" name="Nature">
        <title>The Phaeodactylum genome reveals the evolutionary history of diatom genomes.</title>
        <authorList>
            <person name="Bowler C."/>
            <person name="Allen A.E."/>
            <person name="Badger J.H."/>
            <person name="Grimwood J."/>
            <person name="Jabbari K."/>
            <person name="Kuo A."/>
            <person name="Maheswari U."/>
            <person name="Martens C."/>
            <person name="Maumus F."/>
            <person name="Otillar R.P."/>
            <person name="Rayko E."/>
            <person name="Salamov A."/>
            <person name="Vandepoele K."/>
            <person name="Beszteri B."/>
            <person name="Gruber A."/>
            <person name="Heijde M."/>
            <person name="Katinka M."/>
            <person name="Mock T."/>
            <person name="Valentin K."/>
            <person name="Verret F."/>
            <person name="Berges J.A."/>
            <person name="Brownlee C."/>
            <person name="Cadoret J.P."/>
            <person name="Chiovitti A."/>
            <person name="Choi C.J."/>
            <person name="Coesel S."/>
            <person name="De Martino A."/>
            <person name="Detter J.C."/>
            <person name="Durkin C."/>
            <person name="Falciatore A."/>
            <person name="Fournet J."/>
            <person name="Haruta M."/>
            <person name="Huysman M.J."/>
            <person name="Jenkins B.D."/>
            <person name="Jiroutova K."/>
            <person name="Jorgensen R.E."/>
            <person name="Joubert Y."/>
            <person name="Kaplan A."/>
            <person name="Kroger N."/>
            <person name="Kroth P.G."/>
            <person name="La Roche J."/>
            <person name="Lindquist E."/>
            <person name="Lommer M."/>
            <person name="Martin-Jezequel V."/>
            <person name="Lopez P.J."/>
            <person name="Lucas S."/>
            <person name="Mangogna M."/>
            <person name="McGinnis K."/>
            <person name="Medlin L.K."/>
            <person name="Montsant A."/>
            <person name="Oudot-Le Secq M.P."/>
            <person name="Napoli C."/>
            <person name="Obornik M."/>
            <person name="Parker M.S."/>
            <person name="Petit J.L."/>
            <person name="Porcel B.M."/>
            <person name="Poulsen N."/>
            <person name="Robison M."/>
            <person name="Rychlewski L."/>
            <person name="Rynearson T.A."/>
            <person name="Schmutz J."/>
            <person name="Shapiro H."/>
            <person name="Siaut M."/>
            <person name="Stanley M."/>
            <person name="Sussman M.R."/>
            <person name="Taylor A.R."/>
            <person name="Vardi A."/>
            <person name="von Dassow P."/>
            <person name="Vyverman W."/>
            <person name="Willis A."/>
            <person name="Wyrwicz L.S."/>
            <person name="Rokhsar D.S."/>
            <person name="Weissenbach J."/>
            <person name="Armbrust E.V."/>
            <person name="Green B.R."/>
            <person name="Van de Peer Y."/>
            <person name="Grigoriev I.V."/>
        </authorList>
    </citation>
    <scope>NUCLEOTIDE SEQUENCE [LARGE SCALE GENOMIC DNA]</scope>
    <source>
        <strain evidence="4 5">CCMP1335</strain>
    </source>
</reference>
<dbReference type="InterPro" id="IPR029052">
    <property type="entry name" value="Metallo-depent_PP-like"/>
</dbReference>
<dbReference type="RefSeq" id="XP_002296223.1">
    <property type="nucleotide sequence ID" value="XM_002296187.1"/>
</dbReference>
<dbReference type="PaxDb" id="35128-Thaps7056"/>
<dbReference type="EMBL" id="CP001160">
    <property type="protein sequence ID" value="ACI64940.1"/>
    <property type="molecule type" value="Genomic_DNA"/>
</dbReference>
<dbReference type="InParanoid" id="B5YN84"/>
<dbReference type="KEGG" id="tps:THAPS_7056"/>
<dbReference type="eggNOG" id="ENOG502SQDI">
    <property type="taxonomic scope" value="Eukaryota"/>
</dbReference>
<dbReference type="InterPro" id="IPR004843">
    <property type="entry name" value="Calcineurin-like_PHP"/>
</dbReference>
<feature type="transmembrane region" description="Helical" evidence="2">
    <location>
        <begin position="511"/>
        <end position="532"/>
    </location>
</feature>
<keyword evidence="2" id="KW-1133">Transmembrane helix</keyword>
<evidence type="ECO:0000256" key="1">
    <source>
        <dbReference type="SAM" id="MobiDB-lite"/>
    </source>
</evidence>
<sequence>MAWEKKYHIHQHQLHHFLSDHLRYIRSQRQSHQRGQNAVQVSGQGMMWKGEMHHVPRVKTNPRKFVLMGDTGLRLKPSNLGLGDLVSGKSPCNGPQVYGIHQCMFNFTKDDITQPQTGSYQGLDEWHFKELADSAASKDVDVVIHLGDYLYRQGPCPLNNTDVLDGETKDCSAVNSPEVASPRDIANGITINFIPGEYGDNWSGWWADFFYPAMNLLKKAPIIPTRGNHEICSRGGYGYFMFLSPVEMKDYCIANFEPYAVKFDHEQFIVMDDSIIEPLDGGVDHFQPGECPGIPTSGLIFPTQQSRYNGADDSNIQSHLNIFTNHFKRIEAFSQFADTNFYIGHRPLYGIGCKNGTIVTPDWTLQQSLGPNTLDRISAVFSGHMHWLEVIEFENNTLPSNIIVGNGGTQMIRNYINQSSISFIELGLGRPENNISGRVKRGFTLSNFGYGIMERNADDEGYEVSFHTWREESRSIEPFGYRILVPKGPRKKNNGEDATYETPPSTSNDRVSFVSLVCLVVGVVLFASLPFSKHWYAMNQKRRAYQPLYEMEQVS</sequence>
<dbReference type="GeneID" id="7447081"/>
<dbReference type="HOGENOM" id="CLU_491373_0_0_1"/>
<dbReference type="Pfam" id="PF00149">
    <property type="entry name" value="Metallophos"/>
    <property type="match status" value="1"/>
</dbReference>
<organism evidence="4 5">
    <name type="scientific">Thalassiosira pseudonana</name>
    <name type="common">Marine diatom</name>
    <name type="synonym">Cyclotella nana</name>
    <dbReference type="NCBI Taxonomy" id="35128"/>
    <lineage>
        <taxon>Eukaryota</taxon>
        <taxon>Sar</taxon>
        <taxon>Stramenopiles</taxon>
        <taxon>Ochrophyta</taxon>
        <taxon>Bacillariophyta</taxon>
        <taxon>Coscinodiscophyceae</taxon>
        <taxon>Thalassiosirophycidae</taxon>
        <taxon>Thalassiosirales</taxon>
        <taxon>Thalassiosiraceae</taxon>
        <taxon>Thalassiosira</taxon>
    </lineage>
</organism>
<reference evidence="4 5" key="1">
    <citation type="journal article" date="2004" name="Science">
        <title>The genome of the diatom Thalassiosira pseudonana: ecology, evolution, and metabolism.</title>
        <authorList>
            <person name="Armbrust E.V."/>
            <person name="Berges J.A."/>
            <person name="Bowler C."/>
            <person name="Green B.R."/>
            <person name="Martinez D."/>
            <person name="Putnam N.H."/>
            <person name="Zhou S."/>
            <person name="Allen A.E."/>
            <person name="Apt K.E."/>
            <person name="Bechner M."/>
            <person name="Brzezinski M.A."/>
            <person name="Chaal B.K."/>
            <person name="Chiovitti A."/>
            <person name="Davis A.K."/>
            <person name="Demarest M.S."/>
            <person name="Detter J.C."/>
            <person name="Glavina T."/>
            <person name="Goodstein D."/>
            <person name="Hadi M.Z."/>
            <person name="Hellsten U."/>
            <person name="Hildebrand M."/>
            <person name="Jenkins B.D."/>
            <person name="Jurka J."/>
            <person name="Kapitonov V.V."/>
            <person name="Kroger N."/>
            <person name="Lau W.W."/>
            <person name="Lane T.W."/>
            <person name="Larimer F.W."/>
            <person name="Lippmeier J.C."/>
            <person name="Lucas S."/>
            <person name="Medina M."/>
            <person name="Montsant A."/>
            <person name="Obornik M."/>
            <person name="Parker M.S."/>
            <person name="Palenik B."/>
            <person name="Pazour G.J."/>
            <person name="Richardson P.M."/>
            <person name="Rynearson T.A."/>
            <person name="Saito M.A."/>
            <person name="Schwartz D.C."/>
            <person name="Thamatrakoln K."/>
            <person name="Valentin K."/>
            <person name="Vardi A."/>
            <person name="Wilkerson F.P."/>
            <person name="Rokhsar D.S."/>
        </authorList>
    </citation>
    <scope>NUCLEOTIDE SEQUENCE [LARGE SCALE GENOMIC DNA]</scope>
    <source>
        <strain evidence="4 5">CCMP1335</strain>
    </source>
</reference>
<evidence type="ECO:0000313" key="4">
    <source>
        <dbReference type="EMBL" id="ACI64940.1"/>
    </source>
</evidence>
<keyword evidence="2" id="KW-0812">Transmembrane</keyword>